<accession>A0AAP0DPU5</accession>
<evidence type="ECO:0008006" key="4">
    <source>
        <dbReference type="Google" id="ProtNLM"/>
    </source>
</evidence>
<gene>
    <name evidence="2" type="ORF">SSX86_003343</name>
</gene>
<keyword evidence="3" id="KW-1185">Reference proteome</keyword>
<dbReference type="Proteomes" id="UP001408789">
    <property type="component" value="Unassembled WGS sequence"/>
</dbReference>
<protein>
    <recommendedName>
        <fullName evidence="4">RAB6-interacting golgin</fullName>
    </recommendedName>
</protein>
<reference evidence="2 3" key="1">
    <citation type="submission" date="2024-04" db="EMBL/GenBank/DDBJ databases">
        <title>The reference genome of an endangered Asteraceae, Deinandra increscens subsp. villosa, native to the Central Coast of California.</title>
        <authorList>
            <person name="Guilliams M."/>
            <person name="Hasenstab-Lehman K."/>
            <person name="Meyer R."/>
            <person name="Mcevoy S."/>
        </authorList>
    </citation>
    <scope>NUCLEOTIDE SEQUENCE [LARGE SCALE GENOMIC DNA]</scope>
    <source>
        <tissue evidence="2">Leaf</tissue>
    </source>
</reference>
<evidence type="ECO:0000256" key="1">
    <source>
        <dbReference type="SAM" id="Coils"/>
    </source>
</evidence>
<name>A0AAP0DPU5_9ASTR</name>
<comment type="caution">
    <text evidence="2">The sequence shown here is derived from an EMBL/GenBank/DDBJ whole genome shotgun (WGS) entry which is preliminary data.</text>
</comment>
<sequence length="202" mass="23304">MATPNQPHEQLQTLMQAGQISGSLSFSGLMSKEDEDMSKSALSAFKAKEEEIEKRKLEVKERVQAQLGRIEEETKRLAAIQEELEALTDPMKKEVTVVRKKIDSVNKELKPLGHNCQKKEREYKEALDAFNEKNKEKVQLITRLMEVGVIIHEQKHAYFCAKKKKKKKLTFTFVLVKQLVSESEKERMKKLDELSKSVETVK</sequence>
<dbReference type="InterPro" id="IPR007033">
    <property type="entry name" value="GORAB"/>
</dbReference>
<dbReference type="EMBL" id="JBCNJP010000007">
    <property type="protein sequence ID" value="KAK9075024.1"/>
    <property type="molecule type" value="Genomic_DNA"/>
</dbReference>
<proteinExistence type="predicted"/>
<dbReference type="PANTHER" id="PTHR21470">
    <property type="entry name" value="RAB6-INTERACTING PROTEIN GORAB"/>
    <property type="match status" value="1"/>
</dbReference>
<dbReference type="PANTHER" id="PTHR21470:SF10">
    <property type="entry name" value="RAB6-INTERACTING GOLGIN"/>
    <property type="match status" value="1"/>
</dbReference>
<dbReference type="AlphaFoldDB" id="A0AAP0DPU5"/>
<organism evidence="2 3">
    <name type="scientific">Deinandra increscens subsp. villosa</name>
    <dbReference type="NCBI Taxonomy" id="3103831"/>
    <lineage>
        <taxon>Eukaryota</taxon>
        <taxon>Viridiplantae</taxon>
        <taxon>Streptophyta</taxon>
        <taxon>Embryophyta</taxon>
        <taxon>Tracheophyta</taxon>
        <taxon>Spermatophyta</taxon>
        <taxon>Magnoliopsida</taxon>
        <taxon>eudicotyledons</taxon>
        <taxon>Gunneridae</taxon>
        <taxon>Pentapetalae</taxon>
        <taxon>asterids</taxon>
        <taxon>campanulids</taxon>
        <taxon>Asterales</taxon>
        <taxon>Asteraceae</taxon>
        <taxon>Asteroideae</taxon>
        <taxon>Heliantheae alliance</taxon>
        <taxon>Madieae</taxon>
        <taxon>Madiinae</taxon>
        <taxon>Deinandra</taxon>
    </lineage>
</organism>
<feature type="coiled-coil region" evidence="1">
    <location>
        <begin position="42"/>
        <end position="83"/>
    </location>
</feature>
<evidence type="ECO:0000313" key="3">
    <source>
        <dbReference type="Proteomes" id="UP001408789"/>
    </source>
</evidence>
<evidence type="ECO:0000313" key="2">
    <source>
        <dbReference type="EMBL" id="KAK9075024.1"/>
    </source>
</evidence>
<keyword evidence="1" id="KW-0175">Coiled coil</keyword>
<dbReference type="Pfam" id="PF04949">
    <property type="entry name" value="Transcrip_act"/>
    <property type="match status" value="1"/>
</dbReference>